<protein>
    <recommendedName>
        <fullName evidence="7">3-isopropylmalate dehydratase small subunit</fullName>
        <ecNumber evidence="6">4.2.1.33</ecNumber>
    </recommendedName>
    <alternativeName>
        <fullName evidence="12">Alpha-IPM isomerase</fullName>
    </alternativeName>
    <alternativeName>
        <fullName evidence="13">Isopropylmalate isomerase</fullName>
    </alternativeName>
</protein>
<dbReference type="SUPFAM" id="SSF52016">
    <property type="entry name" value="LeuD/IlvD-like"/>
    <property type="match status" value="1"/>
</dbReference>
<dbReference type="Proteomes" id="UP000076925">
    <property type="component" value="Unassembled WGS sequence"/>
</dbReference>
<evidence type="ECO:0000256" key="8">
    <source>
        <dbReference type="ARBA" id="ARBA00022430"/>
    </source>
</evidence>
<evidence type="ECO:0000256" key="4">
    <source>
        <dbReference type="ARBA" id="ARBA00009845"/>
    </source>
</evidence>
<dbReference type="InterPro" id="IPR050075">
    <property type="entry name" value="LeuD"/>
</dbReference>
<proteinExistence type="inferred from homology"/>
<comment type="similarity">
    <text evidence="4">Belongs to the LeuD family. LeuD type 1 subfamily.</text>
</comment>
<evidence type="ECO:0000256" key="5">
    <source>
        <dbReference type="ARBA" id="ARBA00011271"/>
    </source>
</evidence>
<dbReference type="Pfam" id="PF00694">
    <property type="entry name" value="Aconitase_C"/>
    <property type="match status" value="1"/>
</dbReference>
<dbReference type="InterPro" id="IPR000573">
    <property type="entry name" value="AconitaseA/IPMdHydase_ssu_swvl"/>
</dbReference>
<dbReference type="OrthoDB" id="9777465at2"/>
<comment type="caution">
    <text evidence="15">The sequence shown here is derived from an EMBL/GenBank/DDBJ whole genome shotgun (WGS) entry which is preliminary data.</text>
</comment>
<comment type="function">
    <text evidence="2">Catalyzes the isomerization between 2-isopropylmalate and 3-isopropylmalate, via the formation of 2-isopropylmaleate.</text>
</comment>
<dbReference type="NCBIfam" id="TIGR00171">
    <property type="entry name" value="leuD"/>
    <property type="match status" value="1"/>
</dbReference>
<evidence type="ECO:0000259" key="14">
    <source>
        <dbReference type="Pfam" id="PF00694"/>
    </source>
</evidence>
<dbReference type="GO" id="GO:0003861">
    <property type="term" value="F:3-isopropylmalate dehydratase activity"/>
    <property type="evidence" value="ECO:0007669"/>
    <property type="project" value="UniProtKB-EC"/>
</dbReference>
<evidence type="ECO:0000256" key="10">
    <source>
        <dbReference type="ARBA" id="ARBA00023239"/>
    </source>
</evidence>
<evidence type="ECO:0000256" key="9">
    <source>
        <dbReference type="ARBA" id="ARBA00022605"/>
    </source>
</evidence>
<dbReference type="STRING" id="128403.WA1_22595"/>
<gene>
    <name evidence="15" type="ORF">WA1_22595</name>
</gene>
<keyword evidence="8" id="KW-0432">Leucine biosynthesis</keyword>
<reference evidence="15 16" key="1">
    <citation type="journal article" date="2013" name="Genome Biol. Evol.">
        <title>Genomes of Stigonematalean cyanobacteria (subsection V) and the evolution of oxygenic photosynthesis from prokaryotes to plastids.</title>
        <authorList>
            <person name="Dagan T."/>
            <person name="Roettger M."/>
            <person name="Stucken K."/>
            <person name="Landan G."/>
            <person name="Koch R."/>
            <person name="Major P."/>
            <person name="Gould S.B."/>
            <person name="Goremykin V.V."/>
            <person name="Rippka R."/>
            <person name="Tandeau de Marsac N."/>
            <person name="Gugger M."/>
            <person name="Lockhart P.J."/>
            <person name="Allen J.F."/>
            <person name="Brune I."/>
            <person name="Maus I."/>
            <person name="Puhler A."/>
            <person name="Martin W.F."/>
        </authorList>
    </citation>
    <scope>NUCLEOTIDE SEQUENCE [LARGE SCALE GENOMIC DNA]</scope>
    <source>
        <strain evidence="15 16">PCC 7110</strain>
    </source>
</reference>
<sequence length="202" mass="22034">MISEVKFVSGRGIPLVGNDIDTDRIIPARYLRCVTFDGLGEHVFTDDRAVLKGQHSFDQPQYKGANILVVNRNFGCGSSREHAPQALFKWGIQAVVGESFSEIFFGNCVAIGIPCVTVDTETAKELQERLAANSQVTISVNLESLQVQCGDFSASISINDSTRNMFLSGSWDACGQLVANRDQIRATATKLPYTGWHESVAS</sequence>
<evidence type="ECO:0000256" key="3">
    <source>
        <dbReference type="ARBA" id="ARBA00004729"/>
    </source>
</evidence>
<evidence type="ECO:0000256" key="11">
    <source>
        <dbReference type="ARBA" id="ARBA00023304"/>
    </source>
</evidence>
<dbReference type="InterPro" id="IPR033940">
    <property type="entry name" value="IPMI_Swivel"/>
</dbReference>
<dbReference type="RefSeq" id="WP_017744424.1">
    <property type="nucleotide sequence ID" value="NZ_KQ976354.1"/>
</dbReference>
<dbReference type="EC" id="4.2.1.33" evidence="6"/>
<organism evidence="15 16">
    <name type="scientific">Scytonema hofmannii PCC 7110</name>
    <dbReference type="NCBI Taxonomy" id="128403"/>
    <lineage>
        <taxon>Bacteria</taxon>
        <taxon>Bacillati</taxon>
        <taxon>Cyanobacteriota</taxon>
        <taxon>Cyanophyceae</taxon>
        <taxon>Nostocales</taxon>
        <taxon>Scytonemataceae</taxon>
        <taxon>Scytonema</taxon>
    </lineage>
</organism>
<evidence type="ECO:0000256" key="13">
    <source>
        <dbReference type="ARBA" id="ARBA00033368"/>
    </source>
</evidence>
<dbReference type="AlphaFoldDB" id="A0A139X986"/>
<dbReference type="GO" id="GO:0009098">
    <property type="term" value="P:L-leucine biosynthetic process"/>
    <property type="evidence" value="ECO:0007669"/>
    <property type="project" value="UniProtKB-UniPathway"/>
</dbReference>
<evidence type="ECO:0000256" key="7">
    <source>
        <dbReference type="ARBA" id="ARBA00017233"/>
    </source>
</evidence>
<evidence type="ECO:0000256" key="1">
    <source>
        <dbReference type="ARBA" id="ARBA00000491"/>
    </source>
</evidence>
<keyword evidence="9" id="KW-0028">Amino-acid biosynthesis</keyword>
<dbReference type="InterPro" id="IPR004431">
    <property type="entry name" value="3-IsopropMal_deHydase_ssu"/>
</dbReference>
<comment type="pathway">
    <text evidence="3">Amino-acid biosynthesis; L-leucine biosynthesis; L-leucine from 3-methyl-2-oxobutanoate: step 2/4.</text>
</comment>
<dbReference type="NCBIfam" id="NF002458">
    <property type="entry name" value="PRK01641.1"/>
    <property type="match status" value="1"/>
</dbReference>
<evidence type="ECO:0000256" key="12">
    <source>
        <dbReference type="ARBA" id="ARBA00031631"/>
    </source>
</evidence>
<keyword evidence="11" id="KW-0100">Branched-chain amino acid biosynthesis</keyword>
<name>A0A139X986_9CYAN</name>
<evidence type="ECO:0000256" key="6">
    <source>
        <dbReference type="ARBA" id="ARBA00011998"/>
    </source>
</evidence>
<comment type="catalytic activity">
    <reaction evidence="1">
        <text>(2R,3S)-3-isopropylmalate = (2S)-2-isopropylmalate</text>
        <dbReference type="Rhea" id="RHEA:32287"/>
        <dbReference type="ChEBI" id="CHEBI:1178"/>
        <dbReference type="ChEBI" id="CHEBI:35121"/>
        <dbReference type="EC" id="4.2.1.33"/>
    </reaction>
</comment>
<dbReference type="GO" id="GO:0009316">
    <property type="term" value="C:3-isopropylmalate dehydratase complex"/>
    <property type="evidence" value="ECO:0007669"/>
    <property type="project" value="InterPro"/>
</dbReference>
<dbReference type="EMBL" id="ANNX02000022">
    <property type="protein sequence ID" value="KYC41257.1"/>
    <property type="molecule type" value="Genomic_DNA"/>
</dbReference>
<accession>A0A139X986</accession>
<dbReference type="PANTHER" id="PTHR43345">
    <property type="entry name" value="3-ISOPROPYLMALATE DEHYDRATASE SMALL SUBUNIT 2-RELATED-RELATED"/>
    <property type="match status" value="1"/>
</dbReference>
<dbReference type="InterPro" id="IPR015928">
    <property type="entry name" value="Aconitase/3IPM_dehydase_swvl"/>
</dbReference>
<keyword evidence="10" id="KW-0456">Lyase</keyword>
<feature type="domain" description="Aconitase A/isopropylmalate dehydratase small subunit swivel" evidence="14">
    <location>
        <begin position="58"/>
        <end position="113"/>
    </location>
</feature>
<dbReference type="PANTHER" id="PTHR43345:SF5">
    <property type="entry name" value="3-ISOPROPYLMALATE DEHYDRATASE SMALL SUBUNIT"/>
    <property type="match status" value="1"/>
</dbReference>
<dbReference type="UniPathway" id="UPA00048">
    <property type="reaction ID" value="UER00071"/>
</dbReference>
<dbReference type="Gene3D" id="3.20.19.10">
    <property type="entry name" value="Aconitase, domain 4"/>
    <property type="match status" value="1"/>
</dbReference>
<dbReference type="GO" id="GO:0016853">
    <property type="term" value="F:isomerase activity"/>
    <property type="evidence" value="ECO:0007669"/>
    <property type="project" value="UniProtKB-KW"/>
</dbReference>
<comment type="subunit">
    <text evidence="5">Heterodimer of LeuC and LeuD.</text>
</comment>
<evidence type="ECO:0000256" key="2">
    <source>
        <dbReference type="ARBA" id="ARBA00002695"/>
    </source>
</evidence>
<evidence type="ECO:0000313" key="16">
    <source>
        <dbReference type="Proteomes" id="UP000076925"/>
    </source>
</evidence>
<dbReference type="CDD" id="cd01577">
    <property type="entry name" value="IPMI_Swivel"/>
    <property type="match status" value="1"/>
</dbReference>
<evidence type="ECO:0000313" key="15">
    <source>
        <dbReference type="EMBL" id="KYC41257.1"/>
    </source>
</evidence>
<keyword evidence="15" id="KW-0413">Isomerase</keyword>
<keyword evidence="16" id="KW-1185">Reference proteome</keyword>